<feature type="compositionally biased region" description="Polar residues" evidence="6">
    <location>
        <begin position="14"/>
        <end position="25"/>
    </location>
</feature>
<evidence type="ECO:0000313" key="8">
    <source>
        <dbReference type="EMBL" id="SFK72092.1"/>
    </source>
</evidence>
<protein>
    <submittedName>
        <fullName evidence="8">Radical SAM superfamily protein</fullName>
    </submittedName>
</protein>
<dbReference type="InterPro" id="IPR013785">
    <property type="entry name" value="Aldolase_TIM"/>
</dbReference>
<dbReference type="GO" id="GO:0051536">
    <property type="term" value="F:iron-sulfur cluster binding"/>
    <property type="evidence" value="ECO:0007669"/>
    <property type="project" value="UniProtKB-KW"/>
</dbReference>
<dbReference type="SFLD" id="SFLDS00029">
    <property type="entry name" value="Radical_SAM"/>
    <property type="match status" value="1"/>
</dbReference>
<keyword evidence="3" id="KW-0479">Metal-binding</keyword>
<proteinExistence type="predicted"/>
<comment type="cofactor">
    <cofactor evidence="1">
        <name>[4Fe-4S] cluster</name>
        <dbReference type="ChEBI" id="CHEBI:49883"/>
    </cofactor>
</comment>
<dbReference type="GO" id="GO:0003824">
    <property type="term" value="F:catalytic activity"/>
    <property type="evidence" value="ECO:0007669"/>
    <property type="project" value="InterPro"/>
</dbReference>
<keyword evidence="4" id="KW-0408">Iron</keyword>
<dbReference type="Gene3D" id="3.20.20.70">
    <property type="entry name" value="Aldolase class I"/>
    <property type="match status" value="1"/>
</dbReference>
<dbReference type="SFLD" id="SFLDG01067">
    <property type="entry name" value="SPASM/twitch_domain_containing"/>
    <property type="match status" value="1"/>
</dbReference>
<dbReference type="PANTHER" id="PTHR11228:SF7">
    <property type="entry name" value="PQQA PEPTIDE CYCLASE"/>
    <property type="match status" value="1"/>
</dbReference>
<evidence type="ECO:0000313" key="9">
    <source>
        <dbReference type="Proteomes" id="UP000199533"/>
    </source>
</evidence>
<evidence type="ECO:0000256" key="5">
    <source>
        <dbReference type="ARBA" id="ARBA00023014"/>
    </source>
</evidence>
<dbReference type="CDD" id="cd01335">
    <property type="entry name" value="Radical_SAM"/>
    <property type="match status" value="1"/>
</dbReference>
<dbReference type="PROSITE" id="PS51918">
    <property type="entry name" value="RADICAL_SAM"/>
    <property type="match status" value="1"/>
</dbReference>
<dbReference type="InterPro" id="IPR058240">
    <property type="entry name" value="rSAM_sf"/>
</dbReference>
<evidence type="ECO:0000256" key="1">
    <source>
        <dbReference type="ARBA" id="ARBA00001966"/>
    </source>
</evidence>
<feature type="region of interest" description="Disordered" evidence="6">
    <location>
        <begin position="13"/>
        <end position="41"/>
    </location>
</feature>
<dbReference type="STRING" id="52441.SAMN05216302_101360"/>
<evidence type="ECO:0000256" key="4">
    <source>
        <dbReference type="ARBA" id="ARBA00023004"/>
    </source>
</evidence>
<dbReference type="InterPro" id="IPR007197">
    <property type="entry name" value="rSAM"/>
</dbReference>
<dbReference type="Pfam" id="PF04055">
    <property type="entry name" value="Radical_SAM"/>
    <property type="match status" value="1"/>
</dbReference>
<sequence>MVRQMSKKAAVVASMNTSASVQHQQSQEKHQRSPEWYATSEGSPRGVIHTHALDELWLHTGTACNLACPFCLEGSKPGDTRLQLMRFDDAKPYIDEALTLGVKQFSFTGGEPFINKDIVQMLAYALHYHPCLVLTNATDPLIKRTKQLEPLLGYQQKLHFRVSLDHFDAAEHDKARGEGMFSRALEGMRMLYTMGFPLSVANQMMSNLSADYVADRYAEVFREARLPEDLPRVEFPEFYPPEAVVSAPQITQSCMVDFQTESSRREFMCAFSRMVVKQHNQCRVYACTLVDDDADYALAATLTESLEIPVSMKHHRCYSCFKFGASCSELAGK</sequence>
<dbReference type="GO" id="GO:0046872">
    <property type="term" value="F:metal ion binding"/>
    <property type="evidence" value="ECO:0007669"/>
    <property type="project" value="UniProtKB-KW"/>
</dbReference>
<gene>
    <name evidence="8" type="ORF">SAMN05216302_101360</name>
</gene>
<dbReference type="InterPro" id="IPR050377">
    <property type="entry name" value="Radical_SAM_PqqE_MftC-like"/>
</dbReference>
<keyword evidence="2" id="KW-0949">S-adenosyl-L-methionine</keyword>
<evidence type="ECO:0000259" key="7">
    <source>
        <dbReference type="PROSITE" id="PS51918"/>
    </source>
</evidence>
<reference evidence="9" key="1">
    <citation type="submission" date="2016-10" db="EMBL/GenBank/DDBJ databases">
        <authorList>
            <person name="Varghese N."/>
            <person name="Submissions S."/>
        </authorList>
    </citation>
    <scope>NUCLEOTIDE SEQUENCE [LARGE SCALE GENOMIC DNA]</scope>
    <source>
        <strain evidence="9">Nm69</strain>
    </source>
</reference>
<accession>A0A1I4BTK6</accession>
<feature type="domain" description="Radical SAM core" evidence="7">
    <location>
        <begin position="48"/>
        <end position="277"/>
    </location>
</feature>
<evidence type="ECO:0000256" key="6">
    <source>
        <dbReference type="SAM" id="MobiDB-lite"/>
    </source>
</evidence>
<organism evidence="8 9">
    <name type="scientific">Nitrosomonas aestuarii</name>
    <dbReference type="NCBI Taxonomy" id="52441"/>
    <lineage>
        <taxon>Bacteria</taxon>
        <taxon>Pseudomonadati</taxon>
        <taxon>Pseudomonadota</taxon>
        <taxon>Betaproteobacteria</taxon>
        <taxon>Nitrosomonadales</taxon>
        <taxon>Nitrosomonadaceae</taxon>
        <taxon>Nitrosomonas</taxon>
    </lineage>
</organism>
<name>A0A1I4BTK6_9PROT</name>
<dbReference type="Proteomes" id="UP000199533">
    <property type="component" value="Unassembled WGS sequence"/>
</dbReference>
<evidence type="ECO:0000256" key="3">
    <source>
        <dbReference type="ARBA" id="ARBA00022723"/>
    </source>
</evidence>
<dbReference type="PANTHER" id="PTHR11228">
    <property type="entry name" value="RADICAL SAM DOMAIN PROTEIN"/>
    <property type="match status" value="1"/>
</dbReference>
<dbReference type="SUPFAM" id="SSF102114">
    <property type="entry name" value="Radical SAM enzymes"/>
    <property type="match status" value="1"/>
</dbReference>
<dbReference type="EMBL" id="FOSP01000013">
    <property type="protein sequence ID" value="SFK72092.1"/>
    <property type="molecule type" value="Genomic_DNA"/>
</dbReference>
<dbReference type="AlphaFoldDB" id="A0A1I4BTK6"/>
<keyword evidence="9" id="KW-1185">Reference proteome</keyword>
<evidence type="ECO:0000256" key="2">
    <source>
        <dbReference type="ARBA" id="ARBA00022691"/>
    </source>
</evidence>
<keyword evidence="5" id="KW-0411">Iron-sulfur</keyword>